<sequence length="291" mass="31941">MPANVGSSERLRVTLLFALVIHAVVALGVTFSFDKPAPRLPSLDVILVQSASGEKPEKADFLAQANNSGGGNSDKALRPSDQFSGSVRKPEQGLTPQPMEAGAPQPNSQKATRVVTRQQSSDRINSQIESREVPPTDLALAPQEVQRKMEMARLAEEIQKQTQAYAKRPKKKEISANTKEYVYANYMRAWVARIERIGNLNYPDEAKREQLHGNVILTVALRRDGSVKNIEIIQSSGIRVLDEAATRIVGLAAPFPPIPTNTGEDIDELYVTRTWQFQTGDGDKDLAIGAQ</sequence>
<evidence type="ECO:0000256" key="9">
    <source>
        <dbReference type="ARBA" id="ARBA00023136"/>
    </source>
</evidence>
<dbReference type="PANTHER" id="PTHR33446:SF11">
    <property type="entry name" value="TONB3"/>
    <property type="match status" value="1"/>
</dbReference>
<dbReference type="InterPro" id="IPR006260">
    <property type="entry name" value="TonB/TolA_C"/>
</dbReference>
<evidence type="ECO:0000256" key="4">
    <source>
        <dbReference type="ARBA" id="ARBA00022475"/>
    </source>
</evidence>
<keyword evidence="9" id="KW-0472">Membrane</keyword>
<keyword evidence="7" id="KW-0653">Protein transport</keyword>
<evidence type="ECO:0000313" key="12">
    <source>
        <dbReference type="EMBL" id="QBB72735.1"/>
    </source>
</evidence>
<keyword evidence="8" id="KW-1133">Transmembrane helix</keyword>
<evidence type="ECO:0000259" key="11">
    <source>
        <dbReference type="PROSITE" id="PS52015"/>
    </source>
</evidence>
<dbReference type="EMBL" id="CP035704">
    <property type="protein sequence ID" value="QBB72735.1"/>
    <property type="molecule type" value="Genomic_DNA"/>
</dbReference>
<evidence type="ECO:0000256" key="1">
    <source>
        <dbReference type="ARBA" id="ARBA00004383"/>
    </source>
</evidence>
<keyword evidence="6" id="KW-0812">Transmembrane</keyword>
<dbReference type="InterPro" id="IPR051045">
    <property type="entry name" value="TonB-dependent_transducer"/>
</dbReference>
<evidence type="ECO:0000256" key="2">
    <source>
        <dbReference type="ARBA" id="ARBA00006555"/>
    </source>
</evidence>
<evidence type="ECO:0000313" key="13">
    <source>
        <dbReference type="Proteomes" id="UP000291562"/>
    </source>
</evidence>
<proteinExistence type="inferred from homology"/>
<dbReference type="KEGG" id="xbc:ELE36_16005"/>
<evidence type="ECO:0000256" key="7">
    <source>
        <dbReference type="ARBA" id="ARBA00022927"/>
    </source>
</evidence>
<keyword evidence="4" id="KW-1003">Cell membrane</keyword>
<comment type="subcellular location">
    <subcellularLocation>
        <location evidence="1">Cell inner membrane</location>
        <topology evidence="1">Single-pass membrane protein</topology>
        <orientation evidence="1">Periplasmic side</orientation>
    </subcellularLocation>
</comment>
<dbReference type="GO" id="GO:0031992">
    <property type="term" value="F:energy transducer activity"/>
    <property type="evidence" value="ECO:0007669"/>
    <property type="project" value="TreeGrafter"/>
</dbReference>
<keyword evidence="13" id="KW-1185">Reference proteome</keyword>
<dbReference type="Pfam" id="PF03544">
    <property type="entry name" value="TonB_C"/>
    <property type="match status" value="1"/>
</dbReference>
<evidence type="ECO:0000256" key="3">
    <source>
        <dbReference type="ARBA" id="ARBA00022448"/>
    </source>
</evidence>
<keyword evidence="5" id="KW-0997">Cell inner membrane</keyword>
<evidence type="ECO:0000256" key="6">
    <source>
        <dbReference type="ARBA" id="ARBA00022692"/>
    </source>
</evidence>
<protein>
    <submittedName>
        <fullName evidence="12">Energy transducer TonB</fullName>
    </submittedName>
</protein>
<dbReference type="PROSITE" id="PS52015">
    <property type="entry name" value="TONB_CTD"/>
    <property type="match status" value="1"/>
</dbReference>
<evidence type="ECO:0000256" key="5">
    <source>
        <dbReference type="ARBA" id="ARBA00022519"/>
    </source>
</evidence>
<dbReference type="SUPFAM" id="SSF74653">
    <property type="entry name" value="TolA/TonB C-terminal domain"/>
    <property type="match status" value="1"/>
</dbReference>
<dbReference type="AlphaFoldDB" id="A0A411HQF7"/>
<name>A0A411HQF7_9GAMM</name>
<dbReference type="GO" id="GO:0098797">
    <property type="term" value="C:plasma membrane protein complex"/>
    <property type="evidence" value="ECO:0007669"/>
    <property type="project" value="TreeGrafter"/>
</dbReference>
<dbReference type="InterPro" id="IPR037682">
    <property type="entry name" value="TonB_C"/>
</dbReference>
<dbReference type="Gene3D" id="3.30.1150.10">
    <property type="match status" value="1"/>
</dbReference>
<feature type="region of interest" description="Disordered" evidence="10">
    <location>
        <begin position="63"/>
        <end position="131"/>
    </location>
</feature>
<organism evidence="12 13">
    <name type="scientific">Pseudolysobacter antarcticus</name>
    <dbReference type="NCBI Taxonomy" id="2511995"/>
    <lineage>
        <taxon>Bacteria</taxon>
        <taxon>Pseudomonadati</taxon>
        <taxon>Pseudomonadota</taxon>
        <taxon>Gammaproteobacteria</taxon>
        <taxon>Lysobacterales</taxon>
        <taxon>Rhodanobacteraceae</taxon>
        <taxon>Pseudolysobacter</taxon>
    </lineage>
</organism>
<evidence type="ECO:0000256" key="10">
    <source>
        <dbReference type="SAM" id="MobiDB-lite"/>
    </source>
</evidence>
<accession>A0A411HQF7</accession>
<dbReference type="Proteomes" id="UP000291562">
    <property type="component" value="Chromosome"/>
</dbReference>
<gene>
    <name evidence="12" type="ORF">ELE36_16005</name>
</gene>
<keyword evidence="3" id="KW-0813">Transport</keyword>
<feature type="domain" description="TonB C-terminal" evidence="11">
    <location>
        <begin position="187"/>
        <end position="284"/>
    </location>
</feature>
<dbReference type="GO" id="GO:0015031">
    <property type="term" value="P:protein transport"/>
    <property type="evidence" value="ECO:0007669"/>
    <property type="project" value="UniProtKB-KW"/>
</dbReference>
<dbReference type="PANTHER" id="PTHR33446">
    <property type="entry name" value="PROTEIN TONB-RELATED"/>
    <property type="match status" value="1"/>
</dbReference>
<feature type="compositionally biased region" description="Polar residues" evidence="10">
    <location>
        <begin position="105"/>
        <end position="128"/>
    </location>
</feature>
<evidence type="ECO:0000256" key="8">
    <source>
        <dbReference type="ARBA" id="ARBA00022989"/>
    </source>
</evidence>
<dbReference type="GO" id="GO:0055085">
    <property type="term" value="P:transmembrane transport"/>
    <property type="evidence" value="ECO:0007669"/>
    <property type="project" value="InterPro"/>
</dbReference>
<dbReference type="NCBIfam" id="TIGR01352">
    <property type="entry name" value="tonB_Cterm"/>
    <property type="match status" value="1"/>
</dbReference>
<reference evidence="12 13" key="1">
    <citation type="submission" date="2019-01" db="EMBL/GenBank/DDBJ databases">
        <title>Pseudolysobacter antarctica gen. nov., sp. nov., isolated from Fildes Peninsula, Antarctica.</title>
        <authorList>
            <person name="Wei Z."/>
            <person name="Peng F."/>
        </authorList>
    </citation>
    <scope>NUCLEOTIDE SEQUENCE [LARGE SCALE GENOMIC DNA]</scope>
    <source>
        <strain evidence="12 13">AQ6-296</strain>
    </source>
</reference>
<comment type="similarity">
    <text evidence="2">Belongs to the TonB family.</text>
</comment>
<dbReference type="OrthoDB" id="9803361at2"/>